<sequence>SQGRPPPGAGQRKSEPGPDASPEGKNGYPDTIATCWYILLSGSVFVKEHMYLARCCFGKQLGGRRGCECITLEPSEMIVVSRDAGDDGFLQREGSQRRSRRRFRRVNPRGERELITDGQEPAGYNTLPADLNKMHLTDHAHQQVMHMPPSQSGCSIASDSGSSSLSDIYQATESELGDVDLSGLPEAAVDSEEEEEEDEDLERASDTLLGRDLVRECLEKDPADRNDDDIEQLLEFMHQLPAFANMTMSVRRDLCSVMVFEVVEQAGTVILHDKQELDLWYVILNGAVEISHPDGRTESLCMGNSFGISPSLDKQYMNGEVRTKGDDCQFVCIAQEDYWRILNHVEKNTHKVEEEGEIVMVKEHRELDRSGTRKGHIVIKGTPERLIMHLVEEPSVVDPTYIEDFLLTYRTFLSSPMEVGKKLLEWFQVDSFRDTVTRIVLLWVNNHFNDFEGDPAMTRFLEDFEKHLEATKMKGHLRLLNIACAAKAKWRQITLQKASRESPLYFSVQGGSERGFGIFVESVEEGSKAAEAGLKRGDQIMEINGQNFENISFSKALDILRNNTHLSLTVKTNIFVFKELLSRIVHEKKNGGPHIPKIQEKKGNRFSIPDLPGDMEFPTDHKSTRKMKANTVSGGRNKIRKMLEKTRFSILPPKPFSDGGMGQSQDDSIVGTKQCRHSVAIMPIPGNLSSSSPDLLQPATSVLDFSNPADIPDQVIRVFKADQQSCYIIISKDTTAKDVVAHTVNEFSLIAAPETYSLCEVSVSPEGVIKQRRLPDQLSKLADRIQLNGRYYLKNNMETETLCSDEDAQDLLRESQISLLQLSTMEVAAQLSMRDFELFRNIESTEYVDDLFKLDSSIGSGNLKQFEEVINQETFWVATEILKEPNALKRMKTIKHFIKIALHCRECKNFNSMFAIISGLNLASVARLRSSWEKLPSKYEKLFGDLQDVFDPSRNMAKYRNVLSSQSMQPPIIPLFPVVKKDLTFLHEGNDSSVDGLVNFEKLRMIAKEIRHVVRMTSANMDPALMFRQRSLSQGSTNSNMLDVQGGAHKKRVRRSSLLNAKKLYEDAQMARKVKQYLSNLTVETDEEKHQIMSLQCEPAYNTLSKNLSERRSTKSDMSPVSLRSALPTGKTQNRVSQVLQVQVPLNPLRKKSTAKDIDSNSPQVVKKPPVNSSEDWSSKRPSDDTVSTISSLHSSPTVSPQGSPRKGYALLPAGKADNLSDSSHSEISSRSSICSVDSVPAPGLEERCNSSNRTFLYKPDHRKGGFIQHKSSSSVPFFSSNFSSSARGHITRASTFTSSVSTEELTPDHTSLDSVADSGRGSWTSCSSNSHDSFQSLPASSCRHTQLTRPIAEVEAAGPAWASEDGCKQCSRDSSSDLSNQSRQSWASSSSLSDTYEGNYSTIKRRNTSEHPSSPANEEGGQSTDPAYKTVTSSTEKGLIVYCVTSPAKDERYRAPPPTPPGYQGLALGDLGLLPRPPHLKPPDYSVALQRSKLLQSPGAAGGLAEARRLAGALHLQHQDARTAGSTQGHSRPPSICLPPQDLADSEDGTSLLDASSIQTNCWFSY</sequence>
<keyword evidence="4" id="KW-0963">Cytoplasm</keyword>
<dbReference type="InterPro" id="IPR000159">
    <property type="entry name" value="RA_dom"/>
</dbReference>
<dbReference type="CDD" id="cd00155">
    <property type="entry name" value="RasGEF"/>
    <property type="match status" value="1"/>
</dbReference>
<dbReference type="InterPro" id="IPR000651">
    <property type="entry name" value="Ras-like_Gua-exchang_fac_N"/>
</dbReference>
<evidence type="ECO:0000259" key="10">
    <source>
        <dbReference type="PROSITE" id="PS50009"/>
    </source>
</evidence>
<dbReference type="Gene3D" id="1.10.840.10">
    <property type="entry name" value="Ras guanine-nucleotide exchange factors catalytic domain"/>
    <property type="match status" value="1"/>
</dbReference>
<reference evidence="15 16" key="1">
    <citation type="submission" date="2018-03" db="EMBL/GenBank/DDBJ databases">
        <title>Finding Nemo's genes: A chromosome-scale reference assembly of the genome of the orange clownfish Amphiprion percula.</title>
        <authorList>
            <person name="Lehmann R."/>
        </authorList>
    </citation>
    <scope>NUCLEOTIDE SEQUENCE</scope>
</reference>
<dbReference type="OMA" id="FRNFNSM"/>
<feature type="region of interest" description="Disordered" evidence="9">
    <location>
        <begin position="145"/>
        <end position="206"/>
    </location>
</feature>
<feature type="compositionally biased region" description="Polar residues" evidence="9">
    <location>
        <begin position="1411"/>
        <end position="1433"/>
    </location>
</feature>
<dbReference type="Gene3D" id="2.30.42.10">
    <property type="match status" value="1"/>
</dbReference>
<feature type="compositionally biased region" description="Low complexity" evidence="9">
    <location>
        <begin position="150"/>
        <end position="166"/>
    </location>
</feature>
<feature type="domain" description="Ras-GEF" evidence="10">
    <location>
        <begin position="823"/>
        <end position="1051"/>
    </location>
</feature>
<dbReference type="Pfam" id="PF00618">
    <property type="entry name" value="RasGEF_N"/>
    <property type="match status" value="1"/>
</dbReference>
<dbReference type="PROSITE" id="PS50200">
    <property type="entry name" value="RA"/>
    <property type="match status" value="1"/>
</dbReference>
<dbReference type="CDD" id="cd01785">
    <property type="entry name" value="RA_PDZ-GEF1"/>
    <property type="match status" value="1"/>
</dbReference>
<feature type="domain" description="Ras-associating" evidence="13">
    <location>
        <begin position="712"/>
        <end position="798"/>
    </location>
</feature>
<evidence type="ECO:0000256" key="1">
    <source>
        <dbReference type="ARBA" id="ARBA00004236"/>
    </source>
</evidence>
<protein>
    <submittedName>
        <fullName evidence="15">Rap guanine nucleotide exchange factor 6</fullName>
    </submittedName>
</protein>
<feature type="region of interest" description="Disordered" evidence="9">
    <location>
        <begin position="1357"/>
        <end position="1433"/>
    </location>
</feature>
<dbReference type="Ensembl" id="ENSAPET00000029720.1">
    <property type="protein sequence ID" value="ENSAPEP00000028955.1"/>
    <property type="gene ID" value="ENSAPEG00000020526.1"/>
</dbReference>
<dbReference type="PROSITE" id="PS50009">
    <property type="entry name" value="RASGEF_CAT"/>
    <property type="match status" value="1"/>
</dbReference>
<feature type="compositionally biased region" description="Polar residues" evidence="9">
    <location>
        <begin position="1130"/>
        <end position="1141"/>
    </location>
</feature>
<dbReference type="SMART" id="SM00100">
    <property type="entry name" value="cNMP"/>
    <property type="match status" value="1"/>
</dbReference>
<evidence type="ECO:0000256" key="4">
    <source>
        <dbReference type="ARBA" id="ARBA00022490"/>
    </source>
</evidence>
<dbReference type="GO" id="GO:0007264">
    <property type="term" value="P:small GTPase-mediated signal transduction"/>
    <property type="evidence" value="ECO:0007669"/>
    <property type="project" value="InterPro"/>
</dbReference>
<dbReference type="SMART" id="SM00228">
    <property type="entry name" value="PDZ"/>
    <property type="match status" value="1"/>
</dbReference>
<feature type="region of interest" description="Disordered" evidence="9">
    <location>
        <begin position="1516"/>
        <end position="1539"/>
    </location>
</feature>
<feature type="compositionally biased region" description="Polar residues" evidence="9">
    <location>
        <begin position="1185"/>
        <end position="1203"/>
    </location>
</feature>
<feature type="domain" description="Cyclic nucleotide-binding" evidence="11">
    <location>
        <begin position="242"/>
        <end position="342"/>
    </location>
</feature>
<evidence type="ECO:0000259" key="12">
    <source>
        <dbReference type="PROSITE" id="PS50106"/>
    </source>
</evidence>
<proteinExistence type="predicted"/>
<keyword evidence="3" id="KW-1003">Cell membrane</keyword>
<dbReference type="Proteomes" id="UP000265080">
    <property type="component" value="Chromosome 15"/>
</dbReference>
<evidence type="ECO:0000256" key="9">
    <source>
        <dbReference type="SAM" id="MobiDB-lite"/>
    </source>
</evidence>
<reference evidence="15" key="2">
    <citation type="submission" date="2025-08" db="UniProtKB">
        <authorList>
            <consortium name="Ensembl"/>
        </authorList>
    </citation>
    <scope>IDENTIFICATION</scope>
</reference>
<dbReference type="InterPro" id="IPR023578">
    <property type="entry name" value="Ras_GEF_dom_sf"/>
</dbReference>
<dbReference type="Gene3D" id="1.20.870.10">
    <property type="entry name" value="Son of sevenless (SoS) protein Chain: S domain 1"/>
    <property type="match status" value="1"/>
</dbReference>
<evidence type="ECO:0000313" key="15">
    <source>
        <dbReference type="Ensembl" id="ENSAPEP00000028955.1"/>
    </source>
</evidence>
<dbReference type="Pfam" id="PF00617">
    <property type="entry name" value="RasGEF"/>
    <property type="match status" value="1"/>
</dbReference>
<feature type="domain" description="N-terminal Ras-GEF" evidence="14">
    <location>
        <begin position="374"/>
        <end position="487"/>
    </location>
</feature>
<keyword evidence="7" id="KW-0472">Membrane</keyword>
<dbReference type="SUPFAM" id="SSF51206">
    <property type="entry name" value="cAMP-binding domain-like"/>
    <property type="match status" value="1"/>
</dbReference>
<evidence type="ECO:0000259" key="13">
    <source>
        <dbReference type="PROSITE" id="PS50200"/>
    </source>
</evidence>
<feature type="region of interest" description="Disordered" evidence="9">
    <location>
        <begin position="87"/>
        <end position="124"/>
    </location>
</feature>
<dbReference type="Pfam" id="PF00027">
    <property type="entry name" value="cNMP_binding"/>
    <property type="match status" value="1"/>
</dbReference>
<organism evidence="15 16">
    <name type="scientific">Amphiprion percula</name>
    <name type="common">Orange clownfish</name>
    <name type="synonym">Lutjanus percula</name>
    <dbReference type="NCBI Taxonomy" id="161767"/>
    <lineage>
        <taxon>Eukaryota</taxon>
        <taxon>Metazoa</taxon>
        <taxon>Chordata</taxon>
        <taxon>Craniata</taxon>
        <taxon>Vertebrata</taxon>
        <taxon>Euteleostomi</taxon>
        <taxon>Actinopterygii</taxon>
        <taxon>Neopterygii</taxon>
        <taxon>Teleostei</taxon>
        <taxon>Neoteleostei</taxon>
        <taxon>Acanthomorphata</taxon>
        <taxon>Ovalentaria</taxon>
        <taxon>Pomacentridae</taxon>
        <taxon>Amphiprion</taxon>
    </lineage>
</organism>
<evidence type="ECO:0000259" key="11">
    <source>
        <dbReference type="PROSITE" id="PS50042"/>
    </source>
</evidence>
<evidence type="ECO:0000256" key="7">
    <source>
        <dbReference type="ARBA" id="ARBA00023136"/>
    </source>
</evidence>
<dbReference type="GeneTree" id="ENSGT00940000158124"/>
<dbReference type="PANTHER" id="PTHR45161">
    <property type="entry name" value="CYTOSKELETON-ASSOCIATED PROTEIN 4"/>
    <property type="match status" value="1"/>
</dbReference>
<evidence type="ECO:0000256" key="6">
    <source>
        <dbReference type="ARBA" id="ARBA00022658"/>
    </source>
</evidence>
<dbReference type="InterPro" id="IPR014710">
    <property type="entry name" value="RmlC-like_jellyroll"/>
</dbReference>
<dbReference type="InterPro" id="IPR018490">
    <property type="entry name" value="cNMP-bd_dom_sf"/>
</dbReference>
<dbReference type="PROSITE" id="PS50042">
    <property type="entry name" value="CNMP_BINDING_3"/>
    <property type="match status" value="1"/>
</dbReference>
<dbReference type="FunFam" id="1.20.870.10:FF:000001">
    <property type="entry name" value="rap guanine nucleotide exchange factor 2 isoform X2"/>
    <property type="match status" value="1"/>
</dbReference>
<accession>A0A3P8TS74</accession>
<dbReference type="InterPro" id="IPR001478">
    <property type="entry name" value="PDZ"/>
</dbReference>
<dbReference type="CDD" id="cd00038">
    <property type="entry name" value="CAP_ED"/>
    <property type="match status" value="1"/>
</dbReference>
<keyword evidence="5" id="KW-0597">Phosphoprotein</keyword>
<dbReference type="SUPFAM" id="SSF50156">
    <property type="entry name" value="PDZ domain-like"/>
    <property type="match status" value="1"/>
</dbReference>
<dbReference type="PROSITE" id="PS50212">
    <property type="entry name" value="RASGEF_NTER"/>
    <property type="match status" value="1"/>
</dbReference>
<evidence type="ECO:0000256" key="5">
    <source>
        <dbReference type="ARBA" id="ARBA00022553"/>
    </source>
</evidence>
<evidence type="ECO:0000256" key="2">
    <source>
        <dbReference type="ARBA" id="ARBA00004496"/>
    </source>
</evidence>
<feature type="region of interest" description="Disordered" evidence="9">
    <location>
        <begin position="1"/>
        <end position="26"/>
    </location>
</feature>
<dbReference type="Pfam" id="PF00788">
    <property type="entry name" value="RA"/>
    <property type="match status" value="1"/>
</dbReference>
<dbReference type="InterPro" id="IPR001895">
    <property type="entry name" value="RASGEF_cat_dom"/>
</dbReference>
<comment type="subcellular location">
    <subcellularLocation>
        <location evidence="1">Cell membrane</location>
    </subcellularLocation>
    <subcellularLocation>
        <location evidence="2">Cytoplasm</location>
    </subcellularLocation>
</comment>
<dbReference type="GO" id="GO:0005085">
    <property type="term" value="F:guanyl-nucleotide exchange factor activity"/>
    <property type="evidence" value="ECO:0007669"/>
    <property type="project" value="UniProtKB-KW"/>
</dbReference>
<feature type="compositionally biased region" description="Low complexity" evidence="9">
    <location>
        <begin position="1377"/>
        <end position="1394"/>
    </location>
</feature>
<feature type="compositionally biased region" description="Acidic residues" evidence="9">
    <location>
        <begin position="189"/>
        <end position="201"/>
    </location>
</feature>
<dbReference type="InterPro" id="IPR000595">
    <property type="entry name" value="cNMP-bd_dom"/>
</dbReference>
<dbReference type="FunFam" id="2.30.42.10:FF:000024">
    <property type="entry name" value="rap guanine nucleotide exchange factor 2 isoform X1"/>
    <property type="match status" value="1"/>
</dbReference>
<evidence type="ECO:0000313" key="16">
    <source>
        <dbReference type="Proteomes" id="UP000265080"/>
    </source>
</evidence>
<feature type="compositionally biased region" description="Basic and acidic residues" evidence="9">
    <location>
        <begin position="1366"/>
        <end position="1376"/>
    </location>
</feature>
<dbReference type="SMART" id="SM00229">
    <property type="entry name" value="RasGEFN"/>
    <property type="match status" value="1"/>
</dbReference>
<dbReference type="SMART" id="SM00314">
    <property type="entry name" value="RA"/>
    <property type="match status" value="1"/>
</dbReference>
<keyword evidence="16" id="KW-1185">Reference proteome</keyword>
<dbReference type="InterPro" id="IPR036034">
    <property type="entry name" value="PDZ_sf"/>
</dbReference>
<evidence type="ECO:0000256" key="3">
    <source>
        <dbReference type="ARBA" id="ARBA00022475"/>
    </source>
</evidence>
<dbReference type="FunFam" id="2.60.120.10:FF:000019">
    <property type="entry name" value="rap guanine nucleotide exchange factor 6 isoform X1"/>
    <property type="match status" value="1"/>
</dbReference>
<dbReference type="SUPFAM" id="SSF48366">
    <property type="entry name" value="Ras GEF"/>
    <property type="match status" value="1"/>
</dbReference>
<dbReference type="GO" id="GO:0005737">
    <property type="term" value="C:cytoplasm"/>
    <property type="evidence" value="ECO:0007669"/>
    <property type="project" value="UniProtKB-SubCell"/>
</dbReference>
<dbReference type="Gene3D" id="2.60.120.10">
    <property type="entry name" value="Jelly Rolls"/>
    <property type="match status" value="1"/>
</dbReference>
<feature type="region of interest" description="Disordered" evidence="9">
    <location>
        <begin position="1108"/>
        <end position="1237"/>
    </location>
</feature>
<evidence type="ECO:0000259" key="14">
    <source>
        <dbReference type="PROSITE" id="PS50212"/>
    </source>
</evidence>
<dbReference type="InterPro" id="IPR036964">
    <property type="entry name" value="RASGEF_cat_dom_sf"/>
</dbReference>
<dbReference type="PANTHER" id="PTHR45161:SF4">
    <property type="entry name" value="RAP GUANINE NUCLEOTIDE EXCHANGE FACTOR 6"/>
    <property type="match status" value="1"/>
</dbReference>
<keyword evidence="6 8" id="KW-0344">Guanine-nucleotide releasing factor</keyword>
<dbReference type="CDD" id="cd06224">
    <property type="entry name" value="REM"/>
    <property type="match status" value="1"/>
</dbReference>
<evidence type="ECO:0000256" key="8">
    <source>
        <dbReference type="PROSITE-ProRule" id="PRU00168"/>
    </source>
</evidence>
<dbReference type="FunFam" id="1.10.840.10:FF:000001">
    <property type="entry name" value="Rap guanine nucleotide exchange factor (GEF) 6"/>
    <property type="match status" value="1"/>
</dbReference>
<dbReference type="PROSITE" id="PS50106">
    <property type="entry name" value="PDZ"/>
    <property type="match status" value="1"/>
</dbReference>
<dbReference type="CDD" id="cd06755">
    <property type="entry name" value="PDZ_RapGEF2_RapGEF6-like"/>
    <property type="match status" value="1"/>
</dbReference>
<feature type="domain" description="PDZ" evidence="12">
    <location>
        <begin position="492"/>
        <end position="562"/>
    </location>
</feature>
<dbReference type="GO" id="GO:0005886">
    <property type="term" value="C:plasma membrane"/>
    <property type="evidence" value="ECO:0007669"/>
    <property type="project" value="UniProtKB-SubCell"/>
</dbReference>
<feature type="compositionally biased region" description="Basic residues" evidence="9">
    <location>
        <begin position="97"/>
        <end position="107"/>
    </location>
</feature>
<name>A0A3P8TS74_AMPPE</name>
<reference evidence="15" key="3">
    <citation type="submission" date="2025-09" db="UniProtKB">
        <authorList>
            <consortium name="Ensembl"/>
        </authorList>
    </citation>
    <scope>IDENTIFICATION</scope>
</reference>
<dbReference type="SMART" id="SM00147">
    <property type="entry name" value="RasGEF"/>
    <property type="match status" value="1"/>
</dbReference>
<dbReference type="Pfam" id="PF00595">
    <property type="entry name" value="PDZ"/>
    <property type="match status" value="1"/>
</dbReference>
<feature type="compositionally biased region" description="Low complexity" evidence="9">
    <location>
        <begin position="1221"/>
        <end position="1237"/>
    </location>
</feature>